<evidence type="ECO:0000256" key="2">
    <source>
        <dbReference type="ARBA" id="ARBA00022679"/>
    </source>
</evidence>
<dbReference type="Gene3D" id="3.20.20.330">
    <property type="entry name" value="Homocysteine-binding-like domain"/>
    <property type="match status" value="1"/>
</dbReference>
<accession>A0A310SDJ9</accession>
<dbReference type="Proteomes" id="UP000250275">
    <property type="component" value="Unassembled WGS sequence"/>
</dbReference>
<protein>
    <submittedName>
        <fullName evidence="9">Homocysteine S-methyltransferase</fullName>
    </submittedName>
</protein>
<evidence type="ECO:0000256" key="7">
    <source>
        <dbReference type="PROSITE-ProRule" id="PRU00333"/>
    </source>
</evidence>
<dbReference type="PIRSF" id="PIRSF037505">
    <property type="entry name" value="Betaine_HMT"/>
    <property type="match status" value="1"/>
</dbReference>
<keyword evidence="1 7" id="KW-0489">Methyltransferase</keyword>
<dbReference type="InterPro" id="IPR036589">
    <property type="entry name" value="HCY_dom_sf"/>
</dbReference>
<dbReference type="GO" id="GO:0008898">
    <property type="term" value="F:S-adenosylmethionine-homocysteine S-methyltransferase activity"/>
    <property type="evidence" value="ECO:0007669"/>
    <property type="project" value="TreeGrafter"/>
</dbReference>
<keyword evidence="2 7" id="KW-0808">Transferase</keyword>
<dbReference type="PANTHER" id="PTHR46015">
    <property type="entry name" value="ZGC:172121"/>
    <property type="match status" value="1"/>
</dbReference>
<dbReference type="GO" id="GO:0033528">
    <property type="term" value="P:S-methylmethionine cycle"/>
    <property type="evidence" value="ECO:0007669"/>
    <property type="project" value="TreeGrafter"/>
</dbReference>
<feature type="binding site" evidence="6 7">
    <location>
        <position position="299"/>
    </location>
    <ligand>
        <name>Zn(2+)</name>
        <dbReference type="ChEBI" id="CHEBI:29105"/>
    </ligand>
</feature>
<dbReference type="NCBIfam" id="NF007020">
    <property type="entry name" value="PRK09485.1"/>
    <property type="match status" value="1"/>
</dbReference>
<dbReference type="InterPro" id="IPR051486">
    <property type="entry name" value="Hcy_S-methyltransferase"/>
</dbReference>
<feature type="binding site" evidence="6 7">
    <location>
        <position position="298"/>
    </location>
    <ligand>
        <name>Zn(2+)</name>
        <dbReference type="ChEBI" id="CHEBI:29105"/>
    </ligand>
</feature>
<dbReference type="GO" id="GO:0032259">
    <property type="term" value="P:methylation"/>
    <property type="evidence" value="ECO:0007669"/>
    <property type="project" value="UniProtKB-KW"/>
</dbReference>
<dbReference type="AlphaFoldDB" id="A0A310SDJ9"/>
<evidence type="ECO:0000256" key="1">
    <source>
        <dbReference type="ARBA" id="ARBA00022603"/>
    </source>
</evidence>
<keyword evidence="3 6" id="KW-0479">Metal-binding</keyword>
<proteinExistence type="predicted"/>
<sequence length="325" mass="36197">MNIKILDGGFGAQLSTRVSSKIDGDPLWASRFLATNPDAVYATHLDFLRAGADIIETNTYQASVSGLMKHLSITKEESINLLHEAVNIAKRAVNDYVKEIRGNNDIENKNPMIAGSCGPYGASLHDGSEYNGTYGKTTSRETMIEWHKSRINAFVDAGIDLLALETIPCYQEAEAIVELLREYPNVKAWLSFSCERNSQNIVDGSNWQEVATRCYKMALPEQIVAIGVNCVAPKDVTPLLKNVNKGTGNEFIPLIAYPNSGEIYSQSEGWVKNESPSVSFESFIPEWLEFGIRYLGGCCRMYAENIKSIREEVNNFKKKKEAEMD</sequence>
<keyword evidence="10" id="KW-1185">Reference proteome</keyword>
<keyword evidence="4 6" id="KW-0862">Zinc</keyword>
<comment type="cofactor">
    <cofactor evidence="6">
        <name>Zn(2+)</name>
        <dbReference type="ChEBI" id="CHEBI:29105"/>
    </cofactor>
    <text evidence="6">Binds 1 zinc ion per subunit.</text>
</comment>
<dbReference type="GO" id="GO:0009086">
    <property type="term" value="P:methionine biosynthetic process"/>
    <property type="evidence" value="ECO:0007669"/>
    <property type="project" value="InterPro"/>
</dbReference>
<name>A0A310SDJ9_9HYME</name>
<dbReference type="EMBL" id="KQ773364">
    <property type="protein sequence ID" value="OAD52389.1"/>
    <property type="molecule type" value="Genomic_DNA"/>
</dbReference>
<dbReference type="FunFam" id="3.20.20.330:FF:000002">
    <property type="entry name" value="Homocysteine S-methyltransferase"/>
    <property type="match status" value="1"/>
</dbReference>
<evidence type="ECO:0000313" key="10">
    <source>
        <dbReference type="Proteomes" id="UP000250275"/>
    </source>
</evidence>
<dbReference type="InterPro" id="IPR003726">
    <property type="entry name" value="HCY_dom"/>
</dbReference>
<dbReference type="OrthoDB" id="261426at2759"/>
<organism evidence="9 10">
    <name type="scientific">Eufriesea mexicana</name>
    <dbReference type="NCBI Taxonomy" id="516756"/>
    <lineage>
        <taxon>Eukaryota</taxon>
        <taxon>Metazoa</taxon>
        <taxon>Ecdysozoa</taxon>
        <taxon>Arthropoda</taxon>
        <taxon>Hexapoda</taxon>
        <taxon>Insecta</taxon>
        <taxon>Pterygota</taxon>
        <taxon>Neoptera</taxon>
        <taxon>Endopterygota</taxon>
        <taxon>Hymenoptera</taxon>
        <taxon>Apocrita</taxon>
        <taxon>Aculeata</taxon>
        <taxon>Apoidea</taxon>
        <taxon>Anthophila</taxon>
        <taxon>Apidae</taxon>
        <taxon>Eufriesea</taxon>
    </lineage>
</organism>
<dbReference type="InterPro" id="IPR017226">
    <property type="entry name" value="BHMT-like"/>
</dbReference>
<dbReference type="GO" id="GO:0008270">
    <property type="term" value="F:zinc ion binding"/>
    <property type="evidence" value="ECO:0007669"/>
    <property type="project" value="InterPro"/>
</dbReference>
<dbReference type="PROSITE" id="PS50970">
    <property type="entry name" value="HCY"/>
    <property type="match status" value="1"/>
</dbReference>
<evidence type="ECO:0000256" key="6">
    <source>
        <dbReference type="PIRSR" id="PIRSR037505-2"/>
    </source>
</evidence>
<comment type="pathway">
    <text evidence="5">Amino-acid biosynthesis; L-methionine biosynthesis via de novo pathway.</text>
</comment>
<dbReference type="Pfam" id="PF02574">
    <property type="entry name" value="S-methyl_trans"/>
    <property type="match status" value="1"/>
</dbReference>
<evidence type="ECO:0000259" key="8">
    <source>
        <dbReference type="PROSITE" id="PS50970"/>
    </source>
</evidence>
<evidence type="ECO:0000256" key="4">
    <source>
        <dbReference type="ARBA" id="ARBA00022833"/>
    </source>
</evidence>
<reference evidence="9 10" key="1">
    <citation type="submission" date="2015-07" db="EMBL/GenBank/DDBJ databases">
        <title>The genome of Eufriesea mexicana.</title>
        <authorList>
            <person name="Pan H."/>
            <person name="Kapheim K."/>
        </authorList>
    </citation>
    <scope>NUCLEOTIDE SEQUENCE [LARGE SCALE GENOMIC DNA]</scope>
    <source>
        <strain evidence="9">0111107269</strain>
        <tissue evidence="9">Whole body</tissue>
    </source>
</reference>
<gene>
    <name evidence="9" type="ORF">WN48_01788</name>
</gene>
<feature type="binding site" evidence="6 7">
    <location>
        <position position="230"/>
    </location>
    <ligand>
        <name>Zn(2+)</name>
        <dbReference type="ChEBI" id="CHEBI:29105"/>
    </ligand>
</feature>
<evidence type="ECO:0000313" key="9">
    <source>
        <dbReference type="EMBL" id="OAD52389.1"/>
    </source>
</evidence>
<dbReference type="PANTHER" id="PTHR46015:SF1">
    <property type="entry name" value="HOMOCYSTEINE S-METHYLTRANSFERASE-LIKE ISOFORM 1"/>
    <property type="match status" value="1"/>
</dbReference>
<dbReference type="SUPFAM" id="SSF82282">
    <property type="entry name" value="Homocysteine S-methyltransferase"/>
    <property type="match status" value="1"/>
</dbReference>
<evidence type="ECO:0000256" key="5">
    <source>
        <dbReference type="ARBA" id="ARBA00034478"/>
    </source>
</evidence>
<dbReference type="UniPathway" id="UPA00051">
    <property type="reaction ID" value="UER00083"/>
</dbReference>
<feature type="domain" description="Hcy-binding" evidence="8">
    <location>
        <begin position="1"/>
        <end position="313"/>
    </location>
</feature>
<evidence type="ECO:0000256" key="3">
    <source>
        <dbReference type="ARBA" id="ARBA00022723"/>
    </source>
</evidence>